<evidence type="ECO:0000256" key="1">
    <source>
        <dbReference type="SAM" id="Phobius"/>
    </source>
</evidence>
<dbReference type="InterPro" id="IPR042047">
    <property type="entry name" value="SleB_dom1"/>
</dbReference>
<keyword evidence="1" id="KW-1133">Transmembrane helix</keyword>
<dbReference type="Proteomes" id="UP000641137">
    <property type="component" value="Unassembled WGS sequence"/>
</dbReference>
<keyword evidence="1" id="KW-0812">Transmembrane</keyword>
<dbReference type="EMBL" id="BMZO01000005">
    <property type="protein sequence ID" value="GHC71242.1"/>
    <property type="molecule type" value="Genomic_DNA"/>
</dbReference>
<dbReference type="Pfam" id="PF07486">
    <property type="entry name" value="Hydrolase_2"/>
    <property type="match status" value="1"/>
</dbReference>
<dbReference type="Gene3D" id="1.10.10.2520">
    <property type="entry name" value="Cell wall hydrolase SleB, domain 1"/>
    <property type="match status" value="1"/>
</dbReference>
<keyword evidence="3" id="KW-0067">ATP-binding</keyword>
<evidence type="ECO:0000313" key="4">
    <source>
        <dbReference type="Proteomes" id="UP000641137"/>
    </source>
</evidence>
<protein>
    <submittedName>
        <fullName evidence="3">ATP-binding protein</fullName>
    </submittedName>
</protein>
<feature type="transmembrane region" description="Helical" evidence="1">
    <location>
        <begin position="20"/>
        <end position="40"/>
    </location>
</feature>
<sequence>MFRKRRRPTVYLTAEPRRSFVSPVVFGLGALLLSSSQIAYQDMTSILASAGGVGERWASYIERSAAGGTQIASLPFGGAEGMALSGGGVRTANLGEVTIRAKDGSMVGSDESRINRAEKTGRLVKVAPTAPPKAFSAGTILQRTSLLKRPSELPKREMAFIVPKIAGKELQIAGNFHNTPPKVTEQIPVAIASLVTNDTPDVLAYAPSEPNYAKQSPFSSLLRKEDPNEGRFIPPIGENDHGWMASPLPPKVFSSAEQKCLATAIYFEARSEPKLGQAAVAQVVLNRVRNPAYPNTICGVVYQNDDWLNRCQFSFACEGRKKVVYDRKRYKLAEEIALAVTSGAIFIPEVGSSTHYHATYVRPKWAPTMTRLTKIGLHIFYRTKNGGWS</sequence>
<feature type="domain" description="Cell wall hydrolase SleB" evidence="2">
    <location>
        <begin position="271"/>
        <end position="381"/>
    </location>
</feature>
<reference evidence="3" key="1">
    <citation type="journal article" date="2014" name="Int. J. Syst. Evol. Microbiol.">
        <title>Complete genome sequence of Corynebacterium casei LMG S-19264T (=DSM 44701T), isolated from a smear-ripened cheese.</title>
        <authorList>
            <consortium name="US DOE Joint Genome Institute (JGI-PGF)"/>
            <person name="Walter F."/>
            <person name="Albersmeier A."/>
            <person name="Kalinowski J."/>
            <person name="Ruckert C."/>
        </authorList>
    </citation>
    <scope>NUCLEOTIDE SEQUENCE</scope>
    <source>
        <strain evidence="3">KCTC 42097</strain>
    </source>
</reference>
<dbReference type="GO" id="GO:0005524">
    <property type="term" value="F:ATP binding"/>
    <property type="evidence" value="ECO:0007669"/>
    <property type="project" value="UniProtKB-KW"/>
</dbReference>
<dbReference type="AlphaFoldDB" id="A0A8J3GGX3"/>
<keyword evidence="1" id="KW-0472">Membrane</keyword>
<keyword evidence="3" id="KW-0547">Nucleotide-binding</keyword>
<accession>A0A8J3GGX3</accession>
<proteinExistence type="predicted"/>
<dbReference type="RefSeq" id="WP_244636676.1">
    <property type="nucleotide sequence ID" value="NZ_BMZO01000005.1"/>
</dbReference>
<name>A0A8J3GGX3_9HYPH</name>
<organism evidence="3 4">
    <name type="scientific">Limoniibacter endophyticus</name>
    <dbReference type="NCBI Taxonomy" id="1565040"/>
    <lineage>
        <taxon>Bacteria</taxon>
        <taxon>Pseudomonadati</taxon>
        <taxon>Pseudomonadota</taxon>
        <taxon>Alphaproteobacteria</taxon>
        <taxon>Hyphomicrobiales</taxon>
        <taxon>Bartonellaceae</taxon>
        <taxon>Limoniibacter</taxon>
    </lineage>
</organism>
<comment type="caution">
    <text evidence="3">The sequence shown here is derived from an EMBL/GenBank/DDBJ whole genome shotgun (WGS) entry which is preliminary data.</text>
</comment>
<reference evidence="3" key="2">
    <citation type="submission" date="2020-09" db="EMBL/GenBank/DDBJ databases">
        <authorList>
            <person name="Sun Q."/>
            <person name="Kim S."/>
        </authorList>
    </citation>
    <scope>NUCLEOTIDE SEQUENCE</scope>
    <source>
        <strain evidence="3">KCTC 42097</strain>
    </source>
</reference>
<dbReference type="InterPro" id="IPR011105">
    <property type="entry name" value="Cell_wall_hydrolase_SleB"/>
</dbReference>
<dbReference type="GO" id="GO:0016787">
    <property type="term" value="F:hydrolase activity"/>
    <property type="evidence" value="ECO:0007669"/>
    <property type="project" value="InterPro"/>
</dbReference>
<evidence type="ECO:0000313" key="3">
    <source>
        <dbReference type="EMBL" id="GHC71242.1"/>
    </source>
</evidence>
<evidence type="ECO:0000259" key="2">
    <source>
        <dbReference type="Pfam" id="PF07486"/>
    </source>
</evidence>
<keyword evidence="4" id="KW-1185">Reference proteome</keyword>
<gene>
    <name evidence="3" type="ORF">GCM10010136_18270</name>
</gene>